<sequence>MIFTNKSSYGVKSDMFLSNINIGYVNFSRVKIKQGTTAGSAFSVDENKQLSLIKSYNEYLERLFLGIPLSTNKTISSVNLEKNIVSSRKYSEFGYGNHEFGFNDTTGTSSGKLSEVIIQKALTELIEKNEVFCFWYGLKGEKLKQDKEIHDLINDYNFISNMFKIYVVRELSNYSTVIVMGFLEGKLLTSGVCCSITMEQSLILALKEAKGIEWQTFNNPLAKANKFSDKLHKKILKKVKFMDEIYKVITKDSIQATKYIETADWINHVEISVIGDDINRGVKTIKCISKQLLNSVPIKINIERQKDKEIIKRYLIDYSIDCPIQ</sequence>
<dbReference type="EMBL" id="AEBR01000003">
    <property type="protein sequence ID" value="EFM84307.1"/>
    <property type="molecule type" value="Genomic_DNA"/>
</dbReference>
<dbReference type="HOGENOM" id="CLU_073795_0_0_9"/>
<gene>
    <name evidence="1" type="ORF">HMPREF9498_00052</name>
</gene>
<evidence type="ECO:0000313" key="1">
    <source>
        <dbReference type="EMBL" id="EFM84307.1"/>
    </source>
</evidence>
<accession>A0A125WAL8</accession>
<name>A0A125WAL8_ENTFL</name>
<protein>
    <recommendedName>
        <fullName evidence="3">YcaO domain-containing protein</fullName>
    </recommendedName>
</protein>
<dbReference type="Proteomes" id="UP000004846">
    <property type="component" value="Unassembled WGS sequence"/>
</dbReference>
<reference evidence="1 2" key="1">
    <citation type="submission" date="2010-07" db="EMBL/GenBank/DDBJ databases">
        <authorList>
            <person name="Sid Ahmed O."/>
        </authorList>
    </citation>
    <scope>NUCLEOTIDE SEQUENCE [LARGE SCALE GENOMIC DNA]</scope>
    <source>
        <strain evidence="1 2">TX4248</strain>
    </source>
</reference>
<evidence type="ECO:0000313" key="2">
    <source>
        <dbReference type="Proteomes" id="UP000004846"/>
    </source>
</evidence>
<dbReference type="RefSeq" id="WP_002401934.1">
    <property type="nucleotide sequence ID" value="NZ_GL454409.1"/>
</dbReference>
<proteinExistence type="predicted"/>
<dbReference type="AlphaFoldDB" id="A0A125WAL8"/>
<comment type="caution">
    <text evidence="1">The sequence shown here is derived from an EMBL/GenBank/DDBJ whole genome shotgun (WGS) entry which is preliminary data.</text>
</comment>
<evidence type="ECO:0008006" key="3">
    <source>
        <dbReference type="Google" id="ProtNLM"/>
    </source>
</evidence>
<organism evidence="1 2">
    <name type="scientific">Enterococcus faecalis TX4248</name>
    <dbReference type="NCBI Taxonomy" id="749495"/>
    <lineage>
        <taxon>Bacteria</taxon>
        <taxon>Bacillati</taxon>
        <taxon>Bacillota</taxon>
        <taxon>Bacilli</taxon>
        <taxon>Lactobacillales</taxon>
        <taxon>Enterococcaceae</taxon>
        <taxon>Enterococcus</taxon>
    </lineage>
</organism>